<keyword evidence="1" id="KW-0472">Membrane</keyword>
<accession>A0ABP8HFQ9</accession>
<protein>
    <submittedName>
        <fullName evidence="2">Uncharacterized protein</fullName>
    </submittedName>
</protein>
<keyword evidence="3" id="KW-1185">Reference proteome</keyword>
<evidence type="ECO:0000313" key="2">
    <source>
        <dbReference type="EMBL" id="GAA4338761.1"/>
    </source>
</evidence>
<keyword evidence="1" id="KW-1133">Transmembrane helix</keyword>
<keyword evidence="1" id="KW-0812">Transmembrane</keyword>
<dbReference type="EMBL" id="BAABFT010000021">
    <property type="protein sequence ID" value="GAA4338761.1"/>
    <property type="molecule type" value="Genomic_DNA"/>
</dbReference>
<feature type="transmembrane region" description="Helical" evidence="1">
    <location>
        <begin position="50"/>
        <end position="69"/>
    </location>
</feature>
<name>A0ABP8HFQ9_9SPHI</name>
<organism evidence="2 3">
    <name type="scientific">Mucilaginibacter gynuensis</name>
    <dbReference type="NCBI Taxonomy" id="1302236"/>
    <lineage>
        <taxon>Bacteria</taxon>
        <taxon>Pseudomonadati</taxon>
        <taxon>Bacteroidota</taxon>
        <taxon>Sphingobacteriia</taxon>
        <taxon>Sphingobacteriales</taxon>
        <taxon>Sphingobacteriaceae</taxon>
        <taxon>Mucilaginibacter</taxon>
    </lineage>
</organism>
<evidence type="ECO:0000313" key="3">
    <source>
        <dbReference type="Proteomes" id="UP001500582"/>
    </source>
</evidence>
<evidence type="ECO:0000256" key="1">
    <source>
        <dbReference type="SAM" id="Phobius"/>
    </source>
</evidence>
<dbReference type="Proteomes" id="UP001500582">
    <property type="component" value="Unassembled WGS sequence"/>
</dbReference>
<sequence>MARYIKDPWAKKSKKGLKLLNSAVKIGAKAGKATYRSYKKTSLPSNNKRSGCTTILILIVIIAVTIKLII</sequence>
<reference evidence="3" key="1">
    <citation type="journal article" date="2019" name="Int. J. Syst. Evol. Microbiol.">
        <title>The Global Catalogue of Microorganisms (GCM) 10K type strain sequencing project: providing services to taxonomists for standard genome sequencing and annotation.</title>
        <authorList>
            <consortium name="The Broad Institute Genomics Platform"/>
            <consortium name="The Broad Institute Genome Sequencing Center for Infectious Disease"/>
            <person name="Wu L."/>
            <person name="Ma J."/>
        </authorList>
    </citation>
    <scope>NUCLEOTIDE SEQUENCE [LARGE SCALE GENOMIC DNA]</scope>
    <source>
        <strain evidence="3">JCM 17705</strain>
    </source>
</reference>
<proteinExistence type="predicted"/>
<comment type="caution">
    <text evidence="2">The sequence shown here is derived from an EMBL/GenBank/DDBJ whole genome shotgun (WGS) entry which is preliminary data.</text>
</comment>
<gene>
    <name evidence="2" type="ORF">GCM10023149_48980</name>
</gene>